<dbReference type="STRING" id="40335.Ltuc_0658"/>
<reference evidence="1 2" key="1">
    <citation type="submission" date="2015-11" db="EMBL/GenBank/DDBJ databases">
        <title>Genomic analysis of 38 Legionella species identifies large and diverse effector repertoires.</title>
        <authorList>
            <person name="Burstein D."/>
            <person name="Amaro F."/>
            <person name="Zusman T."/>
            <person name="Lifshitz Z."/>
            <person name="Cohen O."/>
            <person name="Gilbert J.A."/>
            <person name="Pupko T."/>
            <person name="Shuman H.A."/>
            <person name="Segal G."/>
        </authorList>
    </citation>
    <scope>NUCLEOTIDE SEQUENCE [LARGE SCALE GENOMIC DNA]</scope>
    <source>
        <strain evidence="1 2">ATCC 49180</strain>
    </source>
</reference>
<proteinExistence type="predicted"/>
<accession>A0A0W0ZUF2</accession>
<protein>
    <submittedName>
        <fullName evidence="1">Uncharacterized protein</fullName>
    </submittedName>
</protein>
<gene>
    <name evidence="1" type="ORF">Ltuc_0658</name>
</gene>
<organism evidence="1 2">
    <name type="scientific">Legionella tucsonensis</name>
    <dbReference type="NCBI Taxonomy" id="40335"/>
    <lineage>
        <taxon>Bacteria</taxon>
        <taxon>Pseudomonadati</taxon>
        <taxon>Pseudomonadota</taxon>
        <taxon>Gammaproteobacteria</taxon>
        <taxon>Legionellales</taxon>
        <taxon>Legionellaceae</taxon>
        <taxon>Legionella</taxon>
    </lineage>
</organism>
<dbReference type="RefSeq" id="WP_058519912.1">
    <property type="nucleotide sequence ID" value="NZ_CAAAIP010000001.1"/>
</dbReference>
<name>A0A0W0ZUF2_9GAMM</name>
<keyword evidence="2" id="KW-1185">Reference proteome</keyword>
<dbReference type="EMBL" id="LNZA01000001">
    <property type="protein sequence ID" value="KTD72811.1"/>
    <property type="molecule type" value="Genomic_DNA"/>
</dbReference>
<evidence type="ECO:0000313" key="1">
    <source>
        <dbReference type="EMBL" id="KTD72811.1"/>
    </source>
</evidence>
<dbReference type="Proteomes" id="UP000054693">
    <property type="component" value="Unassembled WGS sequence"/>
</dbReference>
<evidence type="ECO:0000313" key="2">
    <source>
        <dbReference type="Proteomes" id="UP000054693"/>
    </source>
</evidence>
<dbReference type="AlphaFoldDB" id="A0A0W0ZUF2"/>
<dbReference type="OrthoDB" id="5653829at2"/>
<comment type="caution">
    <text evidence="1">The sequence shown here is derived from an EMBL/GenBank/DDBJ whole genome shotgun (WGS) entry which is preliminary data.</text>
</comment>
<dbReference type="PATRIC" id="fig|40335.7.peg.692"/>
<sequence length="326" mass="37419">MGKNAKEKKAYEAALGMRNTYIEQLKKCKNAIELTQISRRYEEKKKRVPQSATNLTPYHSKAISGLDLQIRELTEELNARFFPVTPIESSPRVHEPEKKDTSELLPEECVLDELSVTKSTLLTQTKLRSEGLFQPVTKQSLSFDKPKPMHVTGSKKQDMEMQYHDKHVDQKSRRQRNSQLTEVKEKLRTLHTKYTKYDTKAKEYHKKKNQEGEAKYREAAKAAANIHTQIALLVNQYIRDGQLDTFKLNSQKILNDDNDSIKTLRAYRGWWEKFLDDLVELINSGLDRAGSSLRVHELSMFKPATTDGGHKINDLSNAIGSVKATI</sequence>